<gene>
    <name evidence="2" type="primary">ORF73087</name>
</gene>
<dbReference type="EMBL" id="HACG01023298">
    <property type="protein sequence ID" value="CEK70163.1"/>
    <property type="molecule type" value="Transcribed_RNA"/>
</dbReference>
<evidence type="ECO:0000256" key="1">
    <source>
        <dbReference type="SAM" id="Phobius"/>
    </source>
</evidence>
<evidence type="ECO:0000313" key="2">
    <source>
        <dbReference type="EMBL" id="CEK70163.1"/>
    </source>
</evidence>
<dbReference type="AlphaFoldDB" id="A0A0B6ZNM2"/>
<sequence>MRWLEQGRPSGHMWCFNLHITMGMQQLFFYAILLLQSMFQETIPDLYAVFSSAT</sequence>
<organism evidence="2">
    <name type="scientific">Arion vulgaris</name>
    <dbReference type="NCBI Taxonomy" id="1028688"/>
    <lineage>
        <taxon>Eukaryota</taxon>
        <taxon>Metazoa</taxon>
        <taxon>Spiralia</taxon>
        <taxon>Lophotrochozoa</taxon>
        <taxon>Mollusca</taxon>
        <taxon>Gastropoda</taxon>
        <taxon>Heterobranchia</taxon>
        <taxon>Euthyneura</taxon>
        <taxon>Panpulmonata</taxon>
        <taxon>Eupulmonata</taxon>
        <taxon>Stylommatophora</taxon>
        <taxon>Helicina</taxon>
        <taxon>Arionoidea</taxon>
        <taxon>Arionidae</taxon>
        <taxon>Arion</taxon>
    </lineage>
</organism>
<reference evidence="2" key="1">
    <citation type="submission" date="2014-12" db="EMBL/GenBank/DDBJ databases">
        <title>Insight into the proteome of Arion vulgaris.</title>
        <authorList>
            <person name="Aradska J."/>
            <person name="Bulat T."/>
            <person name="Smidak R."/>
            <person name="Sarate P."/>
            <person name="Gangsoo J."/>
            <person name="Sialana F."/>
            <person name="Bilban M."/>
            <person name="Lubec G."/>
        </authorList>
    </citation>
    <scope>NUCLEOTIDE SEQUENCE</scope>
    <source>
        <tissue evidence="2">Skin</tissue>
    </source>
</reference>
<protein>
    <submittedName>
        <fullName evidence="2">Uncharacterized protein</fullName>
    </submittedName>
</protein>
<feature type="transmembrane region" description="Helical" evidence="1">
    <location>
        <begin position="12"/>
        <end position="35"/>
    </location>
</feature>
<accession>A0A0B6ZNM2</accession>
<keyword evidence="1" id="KW-0812">Transmembrane</keyword>
<keyword evidence="1" id="KW-0472">Membrane</keyword>
<name>A0A0B6ZNM2_9EUPU</name>
<keyword evidence="1" id="KW-1133">Transmembrane helix</keyword>
<proteinExistence type="predicted"/>